<feature type="domain" description="C2H2-type" evidence="7">
    <location>
        <begin position="137"/>
        <end position="167"/>
    </location>
</feature>
<dbReference type="AlphaFoldDB" id="A0A317XP47"/>
<keyword evidence="9" id="KW-1185">Reference proteome</keyword>
<dbReference type="Proteomes" id="UP000246740">
    <property type="component" value="Unassembled WGS sequence"/>
</dbReference>
<dbReference type="GO" id="GO:0008270">
    <property type="term" value="F:zinc ion binding"/>
    <property type="evidence" value="ECO:0007669"/>
    <property type="project" value="UniProtKB-KW"/>
</dbReference>
<dbReference type="PANTHER" id="PTHR14003">
    <property type="entry name" value="TRANSCRIPTIONAL REPRESSOR PROTEIN YY"/>
    <property type="match status" value="1"/>
</dbReference>
<evidence type="ECO:0000256" key="3">
    <source>
        <dbReference type="ARBA" id="ARBA00022771"/>
    </source>
</evidence>
<evidence type="ECO:0000313" key="8">
    <source>
        <dbReference type="EMBL" id="PWZ00085.1"/>
    </source>
</evidence>
<keyword evidence="1" id="KW-0479">Metal-binding</keyword>
<dbReference type="STRING" id="1882483.A0A317XP47"/>
<evidence type="ECO:0000259" key="6">
    <source>
        <dbReference type="PROSITE" id="PS50006"/>
    </source>
</evidence>
<feature type="domain" description="FHA" evidence="6">
    <location>
        <begin position="248"/>
        <end position="300"/>
    </location>
</feature>
<dbReference type="GO" id="GO:0000785">
    <property type="term" value="C:chromatin"/>
    <property type="evidence" value="ECO:0007669"/>
    <property type="project" value="TreeGrafter"/>
</dbReference>
<evidence type="ECO:0000256" key="1">
    <source>
        <dbReference type="ARBA" id="ARBA00022723"/>
    </source>
</evidence>
<evidence type="ECO:0000256" key="2">
    <source>
        <dbReference type="ARBA" id="ARBA00022737"/>
    </source>
</evidence>
<dbReference type="PROSITE" id="PS50157">
    <property type="entry name" value="ZINC_FINGER_C2H2_2"/>
    <property type="match status" value="3"/>
</dbReference>
<dbReference type="GO" id="GO:0005667">
    <property type="term" value="C:transcription regulator complex"/>
    <property type="evidence" value="ECO:0007669"/>
    <property type="project" value="TreeGrafter"/>
</dbReference>
<protein>
    <recommendedName>
        <fullName evidence="10">Zinc finger protein</fullName>
    </recommendedName>
</protein>
<reference evidence="8 9" key="1">
    <citation type="journal article" date="2018" name="Mol. Biol. Evol.">
        <title>Broad Genomic Sampling Reveals a Smut Pathogenic Ancestry of the Fungal Clade Ustilaginomycotina.</title>
        <authorList>
            <person name="Kijpornyongpan T."/>
            <person name="Mondo S.J."/>
            <person name="Barry K."/>
            <person name="Sandor L."/>
            <person name="Lee J."/>
            <person name="Lipzen A."/>
            <person name="Pangilinan J."/>
            <person name="LaButti K."/>
            <person name="Hainaut M."/>
            <person name="Henrissat B."/>
            <person name="Grigoriev I.V."/>
            <person name="Spatafora J.W."/>
            <person name="Aime M.C."/>
        </authorList>
    </citation>
    <scope>NUCLEOTIDE SEQUENCE [LARGE SCALE GENOMIC DNA]</scope>
    <source>
        <strain evidence="8 9">MCA 3645</strain>
    </source>
</reference>
<feature type="domain" description="C2H2-type" evidence="7">
    <location>
        <begin position="109"/>
        <end position="136"/>
    </location>
</feature>
<gene>
    <name evidence="8" type="ORF">BCV70DRAFT_223356</name>
</gene>
<dbReference type="PROSITE" id="PS50006">
    <property type="entry name" value="FHA_DOMAIN"/>
    <property type="match status" value="1"/>
</dbReference>
<evidence type="ECO:0008006" key="10">
    <source>
        <dbReference type="Google" id="ProtNLM"/>
    </source>
</evidence>
<dbReference type="InterPro" id="IPR036236">
    <property type="entry name" value="Znf_C2H2_sf"/>
</dbReference>
<evidence type="ECO:0000256" key="5">
    <source>
        <dbReference type="PROSITE-ProRule" id="PRU00042"/>
    </source>
</evidence>
<accession>A0A317XP47</accession>
<dbReference type="Gene3D" id="3.30.160.60">
    <property type="entry name" value="Classic Zinc Finger"/>
    <property type="match status" value="4"/>
</dbReference>
<evidence type="ECO:0000259" key="7">
    <source>
        <dbReference type="PROSITE" id="PS50157"/>
    </source>
</evidence>
<dbReference type="InterPro" id="IPR013087">
    <property type="entry name" value="Znf_C2H2_type"/>
</dbReference>
<evidence type="ECO:0000256" key="4">
    <source>
        <dbReference type="ARBA" id="ARBA00022833"/>
    </source>
</evidence>
<dbReference type="SUPFAM" id="SSF57667">
    <property type="entry name" value="beta-beta-alpha zinc fingers"/>
    <property type="match status" value="2"/>
</dbReference>
<keyword evidence="2" id="KW-0677">Repeat</keyword>
<proteinExistence type="predicted"/>
<dbReference type="SMART" id="SM00355">
    <property type="entry name" value="ZnF_C2H2"/>
    <property type="match status" value="3"/>
</dbReference>
<dbReference type="GO" id="GO:0031519">
    <property type="term" value="C:PcG protein complex"/>
    <property type="evidence" value="ECO:0007669"/>
    <property type="project" value="TreeGrafter"/>
</dbReference>
<keyword evidence="3 5" id="KW-0863">Zinc-finger</keyword>
<keyword evidence="4" id="KW-0862">Zinc</keyword>
<evidence type="ECO:0000313" key="9">
    <source>
        <dbReference type="Proteomes" id="UP000246740"/>
    </source>
</evidence>
<dbReference type="Pfam" id="PF00096">
    <property type="entry name" value="zf-C2H2"/>
    <property type="match status" value="3"/>
</dbReference>
<dbReference type="FunFam" id="3.30.160.60:FF:000125">
    <property type="entry name" value="Putative zinc finger protein 143"/>
    <property type="match status" value="1"/>
</dbReference>
<dbReference type="OrthoDB" id="654211at2759"/>
<dbReference type="InParanoid" id="A0A317XP47"/>
<dbReference type="EMBL" id="KZ819193">
    <property type="protein sequence ID" value="PWZ00085.1"/>
    <property type="molecule type" value="Genomic_DNA"/>
</dbReference>
<feature type="domain" description="C2H2-type" evidence="7">
    <location>
        <begin position="79"/>
        <end position="108"/>
    </location>
</feature>
<organism evidence="8 9">
    <name type="scientific">Testicularia cyperi</name>
    <dbReference type="NCBI Taxonomy" id="1882483"/>
    <lineage>
        <taxon>Eukaryota</taxon>
        <taxon>Fungi</taxon>
        <taxon>Dikarya</taxon>
        <taxon>Basidiomycota</taxon>
        <taxon>Ustilaginomycotina</taxon>
        <taxon>Ustilaginomycetes</taxon>
        <taxon>Ustilaginales</taxon>
        <taxon>Anthracoideaceae</taxon>
        <taxon>Testicularia</taxon>
    </lineage>
</organism>
<dbReference type="PROSITE" id="PS00028">
    <property type="entry name" value="ZINC_FINGER_C2H2_1"/>
    <property type="match status" value="3"/>
</dbReference>
<dbReference type="PANTHER" id="PTHR14003:SF22">
    <property type="entry name" value="FINGER DOMAIN PROTEIN, PUTATIVE (AFU_ORTHOLOGUE AFUA_4G11480)-RELATED"/>
    <property type="match status" value="1"/>
</dbReference>
<dbReference type="GO" id="GO:0000981">
    <property type="term" value="F:DNA-binding transcription factor activity, RNA polymerase II-specific"/>
    <property type="evidence" value="ECO:0007669"/>
    <property type="project" value="UniProtKB-ARBA"/>
</dbReference>
<dbReference type="InterPro" id="IPR000253">
    <property type="entry name" value="FHA_dom"/>
</dbReference>
<sequence>MDILELVHEDQRKESRPFECKSPGCPKAFSRRSDLARALSVPVAPLQPGAVGPSERQQHTLAFRSPSAATPRLTQERPFACQFRGCGKTFIQRSALTVHIRVHTGERPHVCESCSKAFSDSSSLARHRRIHTGRRPYKCLVAGCGKSFCRKTTLTKHTRRNHVGVEGSYGGQSGPAVIASNSSSHHSRYVLPPQARATFPHELGHHYMQHARPTEDESAYFFDMRHPGVASAPIRGGFDFDSRRSSVAYSGYQTASTDLASPASSSSRSHAELYTPNTLTPASDLSSFSRAGDFAAGKQFDCSAASTIGHSSFGHGATQTLMYPSSNGQMYSSGSSGLYGHPLSAPVVEHPSTSVYTASTHDASNLHPDLWENCPPPTAGADADGMYSQYASSTVTNLGAIPVSAPIKYEFSQTYHGSRLGAR</sequence>
<name>A0A317XP47_9BASI</name>
<dbReference type="FunFam" id="3.30.160.60:FF:002343">
    <property type="entry name" value="Zinc finger protein 33A"/>
    <property type="match status" value="1"/>
</dbReference>
<dbReference type="GO" id="GO:0000978">
    <property type="term" value="F:RNA polymerase II cis-regulatory region sequence-specific DNA binding"/>
    <property type="evidence" value="ECO:0007669"/>
    <property type="project" value="TreeGrafter"/>
</dbReference>